<sequence>MSHSKRNTSRAVFTSHERDLAKKAWGANSARLTRESFLSFSACRLCLETARDPVSCTHGDIFCRECALSNILAQKKEIKRVAKVREAEDRDNQEQRDRQDAEARERAIREFEATQSGLDVRIAASSNGSSRNSAAPVKRNIEWRGTPLGIEDAASTTSKEESNGTLSGPISTSTSEGPRPGKRKFELDEQELLRISQEDRTKARKAIEDEKAAKPVLPSFWTPSIMPSSNTKDTLHTIAKKTKTVPMCPSAPEDDPHPYSLHSLVTLEFSEELDEKTRQPVRTCPACKKALTNASRPVLAKPCGHVLCRSCVEQFVKPSKHNDHHHHDPHASIDSGGGRSGDGADDVPLLLCYVCDADLTDRGDDVVSTKHGSDKADKKAKRKDKGEKDKIGPGLVDLRCEGTGFSAGGANQVKKSGVAFQC</sequence>
<evidence type="ECO:0000313" key="11">
    <source>
        <dbReference type="Proteomes" id="UP000070501"/>
    </source>
</evidence>
<dbReference type="GO" id="GO:0008270">
    <property type="term" value="F:zinc ion binding"/>
    <property type="evidence" value="ECO:0007669"/>
    <property type="project" value="UniProtKB-KW"/>
</dbReference>
<evidence type="ECO:0000256" key="2">
    <source>
        <dbReference type="ARBA" id="ARBA00008126"/>
    </source>
</evidence>
<dbReference type="Gene3D" id="3.30.40.10">
    <property type="entry name" value="Zinc/RING finger domain, C3HC4 (zinc finger)"/>
    <property type="match status" value="2"/>
</dbReference>
<dbReference type="InParanoid" id="A0A136JKN1"/>
<evidence type="ECO:0000256" key="3">
    <source>
        <dbReference type="ARBA" id="ARBA00022723"/>
    </source>
</evidence>
<keyword evidence="3" id="KW-0479">Metal-binding</keyword>
<keyword evidence="6" id="KW-0539">Nucleus</keyword>
<accession>A0A136JKN1</accession>
<feature type="region of interest" description="Disordered" evidence="8">
    <location>
        <begin position="366"/>
        <end position="394"/>
    </location>
</feature>
<evidence type="ECO:0000256" key="6">
    <source>
        <dbReference type="ARBA" id="ARBA00023242"/>
    </source>
</evidence>
<feature type="compositionally biased region" description="Polar residues" evidence="8">
    <location>
        <begin position="163"/>
        <end position="176"/>
    </location>
</feature>
<dbReference type="GO" id="GO:0005634">
    <property type="term" value="C:nucleus"/>
    <property type="evidence" value="ECO:0007669"/>
    <property type="project" value="UniProtKB-SubCell"/>
</dbReference>
<feature type="compositionally biased region" description="Basic and acidic residues" evidence="8">
    <location>
        <begin position="366"/>
        <end position="377"/>
    </location>
</feature>
<dbReference type="PANTHER" id="PTHR13063">
    <property type="entry name" value="ENOS INTERACTING PROTEIN"/>
    <property type="match status" value="1"/>
</dbReference>
<dbReference type="PROSITE" id="PS50089">
    <property type="entry name" value="ZF_RING_2"/>
    <property type="match status" value="1"/>
</dbReference>
<keyword evidence="4 7" id="KW-0863">Zinc-finger</keyword>
<dbReference type="PROSITE" id="PS00518">
    <property type="entry name" value="ZF_RING_1"/>
    <property type="match status" value="1"/>
</dbReference>
<dbReference type="OrthoDB" id="116827at2759"/>
<organism evidence="10 11">
    <name type="scientific">Microdochium bolleyi</name>
    <dbReference type="NCBI Taxonomy" id="196109"/>
    <lineage>
        <taxon>Eukaryota</taxon>
        <taxon>Fungi</taxon>
        <taxon>Dikarya</taxon>
        <taxon>Ascomycota</taxon>
        <taxon>Pezizomycotina</taxon>
        <taxon>Sordariomycetes</taxon>
        <taxon>Xylariomycetidae</taxon>
        <taxon>Xylariales</taxon>
        <taxon>Microdochiaceae</taxon>
        <taxon>Microdochium</taxon>
    </lineage>
</organism>
<dbReference type="InterPro" id="IPR017907">
    <property type="entry name" value="Znf_RING_CS"/>
</dbReference>
<feature type="domain" description="RING-type" evidence="9">
    <location>
        <begin position="284"/>
        <end position="315"/>
    </location>
</feature>
<dbReference type="STRING" id="196109.A0A136JKN1"/>
<comment type="similarity">
    <text evidence="2">Belongs to the NOSIP family.</text>
</comment>
<reference evidence="11" key="1">
    <citation type="submission" date="2016-02" db="EMBL/GenBank/DDBJ databases">
        <title>Draft genome sequence of Microdochium bolleyi, a fungal endophyte of beachgrass.</title>
        <authorList>
            <consortium name="DOE Joint Genome Institute"/>
            <person name="David A.S."/>
            <person name="May G."/>
            <person name="Haridas S."/>
            <person name="Lim J."/>
            <person name="Wang M."/>
            <person name="Labutti K."/>
            <person name="Lipzen A."/>
            <person name="Barry K."/>
            <person name="Grigoriev I.V."/>
        </authorList>
    </citation>
    <scope>NUCLEOTIDE SEQUENCE [LARGE SCALE GENOMIC DNA]</scope>
    <source>
        <strain evidence="11">J235TASD1</strain>
    </source>
</reference>
<dbReference type="Pfam" id="PF13445">
    <property type="entry name" value="zf-RING_UBOX"/>
    <property type="match status" value="1"/>
</dbReference>
<evidence type="ECO:0000256" key="4">
    <source>
        <dbReference type="ARBA" id="ARBA00022771"/>
    </source>
</evidence>
<feature type="region of interest" description="Disordered" evidence="8">
    <location>
        <begin position="319"/>
        <end position="341"/>
    </location>
</feature>
<dbReference type="Proteomes" id="UP000070501">
    <property type="component" value="Unassembled WGS sequence"/>
</dbReference>
<evidence type="ECO:0000256" key="8">
    <source>
        <dbReference type="SAM" id="MobiDB-lite"/>
    </source>
</evidence>
<evidence type="ECO:0000259" key="9">
    <source>
        <dbReference type="PROSITE" id="PS50089"/>
    </source>
</evidence>
<dbReference type="PANTHER" id="PTHR13063:SF10">
    <property type="entry name" value="NITRIC OXIDE SYNTHASE-INTERACTING PROTEIN"/>
    <property type="match status" value="1"/>
</dbReference>
<name>A0A136JKN1_9PEZI</name>
<dbReference type="InterPro" id="IPR016818">
    <property type="entry name" value="NOSIP"/>
</dbReference>
<dbReference type="SMART" id="SM00184">
    <property type="entry name" value="RING"/>
    <property type="match status" value="2"/>
</dbReference>
<dbReference type="Pfam" id="PF15906">
    <property type="entry name" value="zf-NOSIP"/>
    <property type="match status" value="1"/>
</dbReference>
<evidence type="ECO:0000256" key="7">
    <source>
        <dbReference type="PROSITE-ProRule" id="PRU00175"/>
    </source>
</evidence>
<feature type="compositionally biased region" description="Basic and acidic residues" evidence="8">
    <location>
        <begin position="196"/>
        <end position="209"/>
    </location>
</feature>
<comment type="subcellular location">
    <subcellularLocation>
        <location evidence="1">Nucleus</location>
    </subcellularLocation>
</comment>
<dbReference type="AlphaFoldDB" id="A0A136JKN1"/>
<gene>
    <name evidence="10" type="ORF">Micbo1qcDRAFT_156693</name>
</gene>
<dbReference type="InterPro" id="IPR027370">
    <property type="entry name" value="Znf-RING_euk"/>
</dbReference>
<dbReference type="InterPro" id="IPR001841">
    <property type="entry name" value="Znf_RING"/>
</dbReference>
<protein>
    <recommendedName>
        <fullName evidence="9">RING-type domain-containing protein</fullName>
    </recommendedName>
</protein>
<evidence type="ECO:0000256" key="5">
    <source>
        <dbReference type="ARBA" id="ARBA00022833"/>
    </source>
</evidence>
<feature type="region of interest" description="Disordered" evidence="8">
    <location>
        <begin position="119"/>
        <end position="209"/>
    </location>
</feature>
<evidence type="ECO:0000256" key="1">
    <source>
        <dbReference type="ARBA" id="ARBA00004123"/>
    </source>
</evidence>
<feature type="compositionally biased region" description="Low complexity" evidence="8">
    <location>
        <begin position="123"/>
        <end position="135"/>
    </location>
</feature>
<dbReference type="SUPFAM" id="SSF57850">
    <property type="entry name" value="RING/U-box"/>
    <property type="match status" value="2"/>
</dbReference>
<dbReference type="InterPro" id="IPR031790">
    <property type="entry name" value="Znf-NOSIP"/>
</dbReference>
<dbReference type="GO" id="GO:0061630">
    <property type="term" value="F:ubiquitin protein ligase activity"/>
    <property type="evidence" value="ECO:0007669"/>
    <property type="project" value="InterPro"/>
</dbReference>
<evidence type="ECO:0000313" key="10">
    <source>
        <dbReference type="EMBL" id="KXJ97718.1"/>
    </source>
</evidence>
<keyword evidence="11" id="KW-1185">Reference proteome</keyword>
<feature type="region of interest" description="Disordered" evidence="8">
    <location>
        <begin position="84"/>
        <end position="104"/>
    </location>
</feature>
<dbReference type="EMBL" id="KQ964245">
    <property type="protein sequence ID" value="KXJ97718.1"/>
    <property type="molecule type" value="Genomic_DNA"/>
</dbReference>
<dbReference type="InterPro" id="IPR013083">
    <property type="entry name" value="Znf_RING/FYVE/PHD"/>
</dbReference>
<keyword evidence="5" id="KW-0862">Zinc</keyword>
<dbReference type="FunFam" id="3.30.40.10:FF:000673">
    <property type="entry name" value="RING finger domain protein, putative"/>
    <property type="match status" value="1"/>
</dbReference>
<proteinExistence type="inferred from homology"/>